<dbReference type="SUPFAM" id="SSF51069">
    <property type="entry name" value="Carbonic anhydrase"/>
    <property type="match status" value="1"/>
</dbReference>
<dbReference type="GO" id="GO:0008270">
    <property type="term" value="F:zinc ion binding"/>
    <property type="evidence" value="ECO:0007669"/>
    <property type="project" value="UniProtKB-UniRule"/>
</dbReference>
<sequence length="276" mass="31722">MKSHKFLTVSAILALLFFFSSTLPVSSNSEVEEEKEFSYETGSETGPEHWGEIHKEWSACSNGKMQSPIDLSNDRVRLLHHMGDLRYYYSPAKAVMMNRGHDIMIKFEGRAGGMWIDGTEYALKQLHWHSPSEHTINGHRYALEMHMVHQSSDNKTAVVGILYTVGRPDPFLAKMEGYIRKTEDMDEAEKEQLGMVDPRELNKGSRKYYRYMGSLTTPPCTEGVIWTIMKKVKTVSKEQVHLLREAVHDDMEMNARPTQLINDRVVGFYQPKKNGF</sequence>
<dbReference type="EC" id="4.2.1.1" evidence="2 9"/>
<comment type="function">
    <text evidence="9">Reversible hydration of carbon dioxide.</text>
</comment>
<reference evidence="11 12" key="1">
    <citation type="submission" date="2023-10" db="EMBL/GenBank/DDBJ databases">
        <title>Chromosome-scale genome assembly provides insights into flower coloration mechanisms of Canna indica.</title>
        <authorList>
            <person name="Li C."/>
        </authorList>
    </citation>
    <scope>NUCLEOTIDE SEQUENCE [LARGE SCALE GENOMIC DNA]</scope>
    <source>
        <tissue evidence="11">Flower</tissue>
    </source>
</reference>
<dbReference type="FunFam" id="3.10.200.10:FF:000007">
    <property type="entry name" value="Alpha carbonic anhydrase 3"/>
    <property type="match status" value="1"/>
</dbReference>
<evidence type="ECO:0000256" key="4">
    <source>
        <dbReference type="ARBA" id="ARBA00022729"/>
    </source>
</evidence>
<feature type="signal peptide" evidence="9">
    <location>
        <begin position="1"/>
        <end position="27"/>
    </location>
</feature>
<dbReference type="GO" id="GO:0004089">
    <property type="term" value="F:carbonate dehydratase activity"/>
    <property type="evidence" value="ECO:0007669"/>
    <property type="project" value="UniProtKB-UniRule"/>
</dbReference>
<dbReference type="SMART" id="SM01057">
    <property type="entry name" value="Carb_anhydrase"/>
    <property type="match status" value="1"/>
</dbReference>
<name>A0AAQ3JQP9_9LILI</name>
<feature type="chain" id="PRO_5042663140" description="Carbonic anhydrase" evidence="9">
    <location>
        <begin position="28"/>
        <end position="276"/>
    </location>
</feature>
<dbReference type="EMBL" id="CP136890">
    <property type="protein sequence ID" value="WOK94152.1"/>
    <property type="molecule type" value="Genomic_DNA"/>
</dbReference>
<dbReference type="InterPro" id="IPR001148">
    <property type="entry name" value="CA_dom"/>
</dbReference>
<evidence type="ECO:0000256" key="6">
    <source>
        <dbReference type="ARBA" id="ARBA00023180"/>
    </source>
</evidence>
<keyword evidence="5 9" id="KW-0862">Zinc</keyword>
<evidence type="ECO:0000256" key="8">
    <source>
        <dbReference type="ARBA" id="ARBA00048348"/>
    </source>
</evidence>
<protein>
    <recommendedName>
        <fullName evidence="2 9">Carbonic anhydrase</fullName>
        <ecNumber evidence="2 9">4.2.1.1</ecNumber>
    </recommendedName>
</protein>
<accession>A0AAQ3JQP9</accession>
<evidence type="ECO:0000256" key="9">
    <source>
        <dbReference type="RuleBase" id="RU367011"/>
    </source>
</evidence>
<dbReference type="InterPro" id="IPR023561">
    <property type="entry name" value="Carbonic_anhydrase_a-class"/>
</dbReference>
<dbReference type="InterPro" id="IPR036398">
    <property type="entry name" value="CA_dom_sf"/>
</dbReference>
<evidence type="ECO:0000256" key="3">
    <source>
        <dbReference type="ARBA" id="ARBA00022723"/>
    </source>
</evidence>
<dbReference type="Gene3D" id="3.10.200.10">
    <property type="entry name" value="Alpha carbonic anhydrase"/>
    <property type="match status" value="1"/>
</dbReference>
<gene>
    <name evidence="11" type="ORF">Cni_G02854</name>
</gene>
<dbReference type="InterPro" id="IPR041891">
    <property type="entry name" value="Alpha_CA_prokaryot-like"/>
</dbReference>
<keyword evidence="3 9" id="KW-0479">Metal-binding</keyword>
<dbReference type="Proteomes" id="UP001327560">
    <property type="component" value="Chromosome 1"/>
</dbReference>
<dbReference type="GO" id="GO:0006730">
    <property type="term" value="P:one-carbon metabolic process"/>
    <property type="evidence" value="ECO:0007669"/>
    <property type="project" value="TreeGrafter"/>
</dbReference>
<keyword evidence="4 9" id="KW-0732">Signal</keyword>
<keyword evidence="7 9" id="KW-0456">Lyase</keyword>
<evidence type="ECO:0000256" key="2">
    <source>
        <dbReference type="ARBA" id="ARBA00012925"/>
    </source>
</evidence>
<proteinExistence type="inferred from homology"/>
<evidence type="ECO:0000256" key="5">
    <source>
        <dbReference type="ARBA" id="ARBA00022833"/>
    </source>
</evidence>
<evidence type="ECO:0000256" key="1">
    <source>
        <dbReference type="ARBA" id="ARBA00001947"/>
    </source>
</evidence>
<evidence type="ECO:0000256" key="7">
    <source>
        <dbReference type="ARBA" id="ARBA00023239"/>
    </source>
</evidence>
<feature type="domain" description="Alpha-carbonic anhydrase" evidence="10">
    <location>
        <begin position="35"/>
        <end position="270"/>
    </location>
</feature>
<dbReference type="PROSITE" id="PS51144">
    <property type="entry name" value="ALPHA_CA_2"/>
    <property type="match status" value="1"/>
</dbReference>
<keyword evidence="12" id="KW-1185">Reference proteome</keyword>
<dbReference type="PANTHER" id="PTHR18952:SF253">
    <property type="entry name" value="OS08G0470200 PROTEIN"/>
    <property type="match status" value="1"/>
</dbReference>
<dbReference type="InterPro" id="IPR018338">
    <property type="entry name" value="Carbonic_anhydrase_a-class_CS"/>
</dbReference>
<evidence type="ECO:0000259" key="10">
    <source>
        <dbReference type="PROSITE" id="PS51144"/>
    </source>
</evidence>
<dbReference type="AlphaFoldDB" id="A0AAQ3JQP9"/>
<dbReference type="CDD" id="cd03124">
    <property type="entry name" value="alpha_CA_prokaryotic_like"/>
    <property type="match status" value="1"/>
</dbReference>
<comment type="catalytic activity">
    <reaction evidence="8 9">
        <text>hydrogencarbonate + H(+) = CO2 + H2O</text>
        <dbReference type="Rhea" id="RHEA:10748"/>
        <dbReference type="ChEBI" id="CHEBI:15377"/>
        <dbReference type="ChEBI" id="CHEBI:15378"/>
        <dbReference type="ChEBI" id="CHEBI:16526"/>
        <dbReference type="ChEBI" id="CHEBI:17544"/>
        <dbReference type="EC" id="4.2.1.1"/>
    </reaction>
</comment>
<organism evidence="11 12">
    <name type="scientific">Canna indica</name>
    <name type="common">Indian-shot</name>
    <dbReference type="NCBI Taxonomy" id="4628"/>
    <lineage>
        <taxon>Eukaryota</taxon>
        <taxon>Viridiplantae</taxon>
        <taxon>Streptophyta</taxon>
        <taxon>Embryophyta</taxon>
        <taxon>Tracheophyta</taxon>
        <taxon>Spermatophyta</taxon>
        <taxon>Magnoliopsida</taxon>
        <taxon>Liliopsida</taxon>
        <taxon>Zingiberales</taxon>
        <taxon>Cannaceae</taxon>
        <taxon>Canna</taxon>
    </lineage>
</organism>
<dbReference type="Pfam" id="PF00194">
    <property type="entry name" value="Carb_anhydrase"/>
    <property type="match status" value="1"/>
</dbReference>
<dbReference type="PANTHER" id="PTHR18952">
    <property type="entry name" value="CARBONIC ANHYDRASE"/>
    <property type="match status" value="1"/>
</dbReference>
<comment type="similarity">
    <text evidence="9">Belongs to the alpha-carbonic anhydrase family.</text>
</comment>
<evidence type="ECO:0000313" key="11">
    <source>
        <dbReference type="EMBL" id="WOK94152.1"/>
    </source>
</evidence>
<dbReference type="PROSITE" id="PS00162">
    <property type="entry name" value="ALPHA_CA_1"/>
    <property type="match status" value="1"/>
</dbReference>
<keyword evidence="6" id="KW-0325">Glycoprotein</keyword>
<evidence type="ECO:0000313" key="12">
    <source>
        <dbReference type="Proteomes" id="UP001327560"/>
    </source>
</evidence>
<comment type="cofactor">
    <cofactor evidence="1 9">
        <name>Zn(2+)</name>
        <dbReference type="ChEBI" id="CHEBI:29105"/>
    </cofactor>
</comment>